<sequence>MEGATQCSDGPSQFRQLLVKLIGLCLSNQVFWLHRKYFVQTGTAQTGQKLVNLFCRQRNDAPLCRCLSHDNVTRNHETSGQGETSSPVGVGTILQSPLHDSRLPDSRQVISQPPHLFRETVQSLFRRRSIRAIESLDNRHFGWNDLVRKAHFPLFTQKRGLFRRRHGHRSRGQTCRSVVVSSPRQFQPRRAVRGDEEETESGHLTSPREHFLFCFVHRSCPLCGRHGVVGRFSLSGRPRQPATASSLTLASWLALAGRTATTSTQKRLALPTTHTLYFTFHSPPAQRERERVSNESVHKVGRYKKLIERMKTKMVCGLLCVCSLLSLYASCLTLFLQHALRLELVSKRQGERREYRLEWYRCGGRSRVK</sequence>
<dbReference type="EMBL" id="CAAALY010053611">
    <property type="protein sequence ID" value="VEL21886.1"/>
    <property type="molecule type" value="Genomic_DNA"/>
</dbReference>
<feature type="compositionally biased region" description="Polar residues" evidence="1">
    <location>
        <begin position="172"/>
        <end position="185"/>
    </location>
</feature>
<name>A0A3S5APJ4_9PLAT</name>
<dbReference type="AlphaFoldDB" id="A0A3S5APJ4"/>
<gene>
    <name evidence="3" type="ORF">PXEA_LOCUS15326</name>
</gene>
<evidence type="ECO:0000313" key="3">
    <source>
        <dbReference type="EMBL" id="VEL21886.1"/>
    </source>
</evidence>
<keyword evidence="2" id="KW-0472">Membrane</keyword>
<proteinExistence type="predicted"/>
<evidence type="ECO:0000256" key="2">
    <source>
        <dbReference type="SAM" id="Phobius"/>
    </source>
</evidence>
<dbReference type="Proteomes" id="UP000784294">
    <property type="component" value="Unassembled WGS sequence"/>
</dbReference>
<keyword evidence="2" id="KW-1133">Transmembrane helix</keyword>
<protein>
    <recommendedName>
        <fullName evidence="5">Transmembrane protein</fullName>
    </recommendedName>
</protein>
<comment type="caution">
    <text evidence="3">The sequence shown here is derived from an EMBL/GenBank/DDBJ whole genome shotgun (WGS) entry which is preliminary data.</text>
</comment>
<evidence type="ECO:0000313" key="4">
    <source>
        <dbReference type="Proteomes" id="UP000784294"/>
    </source>
</evidence>
<keyword evidence="2" id="KW-0812">Transmembrane</keyword>
<feature type="region of interest" description="Disordered" evidence="1">
    <location>
        <begin position="165"/>
        <end position="203"/>
    </location>
</feature>
<organism evidence="3 4">
    <name type="scientific">Protopolystoma xenopodis</name>
    <dbReference type="NCBI Taxonomy" id="117903"/>
    <lineage>
        <taxon>Eukaryota</taxon>
        <taxon>Metazoa</taxon>
        <taxon>Spiralia</taxon>
        <taxon>Lophotrochozoa</taxon>
        <taxon>Platyhelminthes</taxon>
        <taxon>Monogenea</taxon>
        <taxon>Polyopisthocotylea</taxon>
        <taxon>Polystomatidea</taxon>
        <taxon>Polystomatidae</taxon>
        <taxon>Protopolystoma</taxon>
    </lineage>
</organism>
<evidence type="ECO:0008006" key="5">
    <source>
        <dbReference type="Google" id="ProtNLM"/>
    </source>
</evidence>
<accession>A0A3S5APJ4</accession>
<evidence type="ECO:0000256" key="1">
    <source>
        <dbReference type="SAM" id="MobiDB-lite"/>
    </source>
</evidence>
<reference evidence="3" key="1">
    <citation type="submission" date="2018-11" db="EMBL/GenBank/DDBJ databases">
        <authorList>
            <consortium name="Pathogen Informatics"/>
        </authorList>
    </citation>
    <scope>NUCLEOTIDE SEQUENCE</scope>
</reference>
<feature type="transmembrane region" description="Helical" evidence="2">
    <location>
        <begin position="314"/>
        <end position="336"/>
    </location>
</feature>
<keyword evidence="4" id="KW-1185">Reference proteome</keyword>